<feature type="transmembrane region" description="Helical" evidence="8">
    <location>
        <begin position="339"/>
        <end position="361"/>
    </location>
</feature>
<keyword evidence="4 8" id="KW-0812">Transmembrane</keyword>
<reference evidence="10 11" key="1">
    <citation type="submission" date="2017-02" db="EMBL/GenBank/DDBJ databases">
        <title>The new phylogeny of genus Mycobacterium.</title>
        <authorList>
            <person name="Tortoli E."/>
            <person name="Trovato A."/>
            <person name="Cirillo D.M."/>
        </authorList>
    </citation>
    <scope>NUCLEOTIDE SEQUENCE [LARGE SCALE GENOMIC DNA]</scope>
    <source>
        <strain evidence="10 11">DSM 44338</strain>
    </source>
</reference>
<dbReference type="SUPFAM" id="SSF82866">
    <property type="entry name" value="Multidrug efflux transporter AcrB transmembrane domain"/>
    <property type="match status" value="2"/>
</dbReference>
<dbReference type="FunFam" id="1.20.1640.10:FF:000018">
    <property type="entry name" value="Transmembrane transport protein MmpL10"/>
    <property type="match status" value="1"/>
</dbReference>
<evidence type="ECO:0000259" key="9">
    <source>
        <dbReference type="Pfam" id="PF03176"/>
    </source>
</evidence>
<dbReference type="PANTHER" id="PTHR33406:SF6">
    <property type="entry name" value="MEMBRANE PROTEIN YDGH-RELATED"/>
    <property type="match status" value="1"/>
</dbReference>
<evidence type="ECO:0000256" key="2">
    <source>
        <dbReference type="ARBA" id="ARBA00010157"/>
    </source>
</evidence>
<dbReference type="Pfam" id="PF03176">
    <property type="entry name" value="MMPL"/>
    <property type="match status" value="2"/>
</dbReference>
<keyword evidence="11" id="KW-1185">Reference proteome</keyword>
<feature type="domain" description="Membrane transport protein MMPL" evidence="9">
    <location>
        <begin position="63"/>
        <end position="393"/>
    </location>
</feature>
<keyword evidence="3" id="KW-1003">Cell membrane</keyword>
<feature type="transmembrane region" description="Helical" evidence="8">
    <location>
        <begin position="831"/>
        <end position="852"/>
    </location>
</feature>
<evidence type="ECO:0000256" key="5">
    <source>
        <dbReference type="ARBA" id="ARBA00022989"/>
    </source>
</evidence>
<dbReference type="OrthoDB" id="4656631at2"/>
<evidence type="ECO:0000256" key="4">
    <source>
        <dbReference type="ARBA" id="ARBA00022692"/>
    </source>
</evidence>
<dbReference type="InterPro" id="IPR050545">
    <property type="entry name" value="Mycobact_MmpL"/>
</dbReference>
<comment type="caution">
    <text evidence="10">The sequence shown here is derived from an EMBL/GenBank/DDBJ whole genome shotgun (WGS) entry which is preliminary data.</text>
</comment>
<dbReference type="NCBIfam" id="TIGR00833">
    <property type="entry name" value="actII"/>
    <property type="match status" value="1"/>
</dbReference>
<feature type="transmembrane region" description="Helical" evidence="8">
    <location>
        <begin position="801"/>
        <end position="825"/>
    </location>
</feature>
<comment type="subcellular location">
    <subcellularLocation>
        <location evidence="1">Cell membrane</location>
        <topology evidence="1">Multi-pass membrane protein</topology>
    </subcellularLocation>
</comment>
<evidence type="ECO:0000256" key="7">
    <source>
        <dbReference type="SAM" id="MobiDB-lite"/>
    </source>
</evidence>
<dbReference type="InterPro" id="IPR004707">
    <property type="entry name" value="MmpL_fam"/>
</dbReference>
<dbReference type="AlphaFoldDB" id="A0A1X0JMJ8"/>
<organism evidence="10 11">
    <name type="scientific">Mycolicibacterium tusciae</name>
    <dbReference type="NCBI Taxonomy" id="75922"/>
    <lineage>
        <taxon>Bacteria</taxon>
        <taxon>Bacillati</taxon>
        <taxon>Actinomycetota</taxon>
        <taxon>Actinomycetes</taxon>
        <taxon>Mycobacteriales</taxon>
        <taxon>Mycobacteriaceae</taxon>
        <taxon>Mycolicibacterium</taxon>
    </lineage>
</organism>
<dbReference type="eggNOG" id="COG2409">
    <property type="taxonomic scope" value="Bacteria"/>
</dbReference>
<dbReference type="PANTHER" id="PTHR33406">
    <property type="entry name" value="MEMBRANE PROTEIN MJ1562-RELATED"/>
    <property type="match status" value="1"/>
</dbReference>
<dbReference type="EMBL" id="MVIM01000010">
    <property type="protein sequence ID" value="ORB63636.1"/>
    <property type="molecule type" value="Genomic_DNA"/>
</dbReference>
<keyword evidence="5 8" id="KW-1133">Transmembrane helix</keyword>
<evidence type="ECO:0000256" key="6">
    <source>
        <dbReference type="ARBA" id="ARBA00023136"/>
    </source>
</evidence>
<dbReference type="Proteomes" id="UP000192411">
    <property type="component" value="Unassembled WGS sequence"/>
</dbReference>
<dbReference type="InterPro" id="IPR004869">
    <property type="entry name" value="MMPL_dom"/>
</dbReference>
<proteinExistence type="inferred from homology"/>
<name>A0A1X0JMJ8_9MYCO</name>
<feature type="transmembrane region" description="Helical" evidence="8">
    <location>
        <begin position="382"/>
        <end position="408"/>
    </location>
</feature>
<evidence type="ECO:0000313" key="11">
    <source>
        <dbReference type="Proteomes" id="UP000192411"/>
    </source>
</evidence>
<feature type="transmembrane region" description="Helical" evidence="8">
    <location>
        <begin position="902"/>
        <end position="925"/>
    </location>
</feature>
<dbReference type="RefSeq" id="WP_083127172.1">
    <property type="nucleotide sequence ID" value="NZ_MVIM01000010.1"/>
</dbReference>
<feature type="transmembrane region" description="Helical" evidence="8">
    <location>
        <begin position="212"/>
        <end position="238"/>
    </location>
</feature>
<feature type="transmembrane region" description="Helical" evidence="8">
    <location>
        <begin position="873"/>
        <end position="896"/>
    </location>
</feature>
<feature type="transmembrane region" description="Helical" evidence="8">
    <location>
        <begin position="258"/>
        <end position="282"/>
    </location>
</feature>
<evidence type="ECO:0000256" key="3">
    <source>
        <dbReference type="ARBA" id="ARBA00022475"/>
    </source>
</evidence>
<keyword evidence="6 8" id="KW-0472">Membrane</keyword>
<dbReference type="FunFam" id="1.20.1640.10:FF:000020">
    <property type="entry name" value="Transmembrane transport protein MmpL10"/>
    <property type="match status" value="1"/>
</dbReference>
<comment type="similarity">
    <text evidence="2">Belongs to the resistance-nodulation-cell division (RND) (TC 2.A.6) family. MmpL subfamily.</text>
</comment>
<protein>
    <recommendedName>
        <fullName evidence="9">Membrane transport protein MMPL domain-containing protein</fullName>
    </recommendedName>
</protein>
<feature type="region of interest" description="Disordered" evidence="7">
    <location>
        <begin position="948"/>
        <end position="969"/>
    </location>
</feature>
<accession>A0A1X0JMJ8</accession>
<feature type="domain" description="Membrane transport protein MMPL" evidence="9">
    <location>
        <begin position="613"/>
        <end position="949"/>
    </location>
</feature>
<evidence type="ECO:0000313" key="10">
    <source>
        <dbReference type="EMBL" id="ORB63636.1"/>
    </source>
</evidence>
<dbReference type="GO" id="GO:0005886">
    <property type="term" value="C:plasma membrane"/>
    <property type="evidence" value="ECO:0007669"/>
    <property type="project" value="UniProtKB-SubCell"/>
</dbReference>
<evidence type="ECO:0000256" key="1">
    <source>
        <dbReference type="ARBA" id="ARBA00004651"/>
    </source>
</evidence>
<dbReference type="STRING" id="75922.BST47_18870"/>
<dbReference type="Gene3D" id="1.20.1640.10">
    <property type="entry name" value="Multidrug efflux transporter AcrB transmembrane domain"/>
    <property type="match status" value="2"/>
</dbReference>
<feature type="transmembrane region" description="Helical" evidence="8">
    <location>
        <begin position="773"/>
        <end position="794"/>
    </location>
</feature>
<feature type="transmembrane region" description="Helical" evidence="8">
    <location>
        <begin position="31"/>
        <end position="50"/>
    </location>
</feature>
<feature type="transmembrane region" description="Helical" evidence="8">
    <location>
        <begin position="303"/>
        <end position="327"/>
    </location>
</feature>
<gene>
    <name evidence="10" type="ORF">BST47_18870</name>
</gene>
<evidence type="ECO:0000256" key="8">
    <source>
        <dbReference type="SAM" id="Phobius"/>
    </source>
</evidence>
<sequence>MSAPTNETPTDAFPRPNHAARPFIPRMIRAFAIPIILGWIAVIAVLNVVVPQLETVGQMRAISMSPDSAPSMIAMKRVGAVFEEFNSDSSAMIVLEGDKPLGEDTRAFYGEMVKRLEADTKHVQSVQDFWSDPLTAAGAQSNDGMAAYVQVYLAGNQGEALANESVEAVQDIVDGLQPPPGVKAFVTGPAALAADQHIAGDRSMRMIEAVTFTVIIVMLLLVYRSIVTVLLTLVMVVLQLSAARGVVAFLGYHEIIGLSTFATNLLVTLAIAAGTDYAIFLIGRYQEARAAGEDKEQAFYTMYHGTAHVVLGSGMTIAGATFCLSFTRLPYFQSLGVPLAIGMTVGVLAALTLSAAIITVASRFGKTLDPKRALRVRGWRKIGAAVVRWPGPILVATIALSLIGLLTLPGYRTNYNDRNYLPADLPANEGYAAADRHFSQARMNPELLMIESDHDLRNSADFLVIDKIAKAVFRVPGISRVQAITRPDGKPIEHTSIPFQISMQGTTQQMNQKYLQDRMADMLVQADEMNKTIATMERMSALTKEMAATTHSMVTKMKSMTVDVAELRDNIANFDDFFRPLRNYFYWEPKCFNIPICWALRSIFDTLDGIDTMTKDIQELIPDMERLDQLMPQMVTLMPPMIDTMKTMRSMMLTMYATQKGMQDQMAAMQDNSSAMGEAFDASMNDDSFYLPPEVFDNAEFKKGMENFISPDGKSVRFIIAHDGDPMTPEGIERIDAIKQAAKEAIKGTPLEGSTVYLAGTAAVFKDMSDGSLFDLMIAAIASLGLIFVIMLIITRSVVAAAVIVGTVVISLGASFGLSVLIWQHLIGIELHWMVLAMSVIILLAVGADYNLLLVSRLKEELHAGINTGIIRAMGGSGSVVTSAGLVFAFTMMSMAVSELTVIGQVGTTIGLGLLFDTLVIRSFMTPSIAALMGKWFWWPQRVRARPVPSPWPKPPQQMAQVGPEGGQQ</sequence>